<comment type="pathway">
    <text evidence="3">Glycan biosynthesis; alginate biosynthesis.</text>
</comment>
<accession>A0AB74U0V5</accession>
<dbReference type="AlphaFoldDB" id="A0AB74U0V5"/>
<dbReference type="PANTHER" id="PTHR21461">
    <property type="entry name" value="GLYCOSYLTRANSFERASE FAMILY 92 PROTEIN"/>
    <property type="match status" value="1"/>
</dbReference>
<feature type="region of interest" description="Disordered" evidence="10">
    <location>
        <begin position="734"/>
        <end position="765"/>
    </location>
</feature>
<keyword evidence="9" id="KW-1133">Transmembrane helix</keyword>
<dbReference type="EMBL" id="CP159578">
    <property type="protein sequence ID" value="XCJ78016.1"/>
    <property type="molecule type" value="Genomic_DNA"/>
</dbReference>
<evidence type="ECO:0000259" key="11">
    <source>
        <dbReference type="Pfam" id="PF16822"/>
    </source>
</evidence>
<keyword evidence="8" id="KW-0016">Alginate biosynthesis</keyword>
<keyword evidence="4" id="KW-0808">Transferase</keyword>
<evidence type="ECO:0000256" key="3">
    <source>
        <dbReference type="ARBA" id="ARBA00005182"/>
    </source>
</evidence>
<feature type="domain" description="AlgX/AlgJ SGNH hydrolase-like" evidence="11">
    <location>
        <begin position="443"/>
        <end position="669"/>
    </location>
</feature>
<organism evidence="12">
    <name type="scientific">Salinicola endophyticus</name>
    <dbReference type="NCBI Taxonomy" id="1949083"/>
    <lineage>
        <taxon>Bacteria</taxon>
        <taxon>Pseudomonadati</taxon>
        <taxon>Pseudomonadota</taxon>
        <taxon>Gammaproteobacteria</taxon>
        <taxon>Oceanospirillales</taxon>
        <taxon>Halomonadaceae</taxon>
        <taxon>Salinicola</taxon>
    </lineage>
</organism>
<dbReference type="SUPFAM" id="SSF53448">
    <property type="entry name" value="Nucleotide-diphospho-sugar transferases"/>
    <property type="match status" value="1"/>
</dbReference>
<keyword evidence="9" id="KW-0472">Membrane</keyword>
<dbReference type="GO" id="GO:0016020">
    <property type="term" value="C:membrane"/>
    <property type="evidence" value="ECO:0007669"/>
    <property type="project" value="UniProtKB-SubCell"/>
</dbReference>
<evidence type="ECO:0000313" key="12">
    <source>
        <dbReference type="EMBL" id="XCJ78016.1"/>
    </source>
</evidence>
<protein>
    <submittedName>
        <fullName evidence="12">Glycosyltransferase family 2 protein</fullName>
    </submittedName>
</protein>
<sequence length="789" mass="88953">MKLAIAAIVKDEMDSLAEWVAYHRVIGADHFLIADNGSTDGTREWLMSLDQEAWLQHVDVATPPETPPQLVAYDKLMSICPPDVDLVCFIDADEYVMPMNEQSTEQDPKACLHGWLESRFQNSSVSAVVINWACFGSSGHKFRQEGLVIERFQMRAKKEFPPNHHYKTIVRRSAFSRMVNPHHPEVTSGDIVDANGEAFDFYQFRNGSRKPGLSQKVIWEPVRINHYLTKSVEEFVLKKSRRGSAARVGYEKSRKYFESHDRNDERCDLSLALASAVSEEMRELARRFEMAQVLGAQEVAPAKPRFMFSRKREKAETPVQRLVVDYPSKGAKAKVEDGQVLVQGWLFLKESYAEFNSLARLVIRWQPEFELKRALTEQRPDVLAHFGYKRFDDHPQLRCGFRFFLPVGISRFDIALELGQQRWPLDTIAVDSQGLSVNDVDKVRPGKSGWLFLKSDSNMSLEQHQGALMLTEIGLERWGAYFGALEEALKAHLAHGRFFITPSKEAVLEAQYGTPRAKQTAVEQILSIAPTEVIHPLSALKGLGGDAFCQTDTHWTHTAAMQASIELAVSWGLSREEVEALFKDDTYKEVALKGDLGGKLAPAVSKPVKVLFSFSNARLKVYDNAVPNFGRLVVFENAEALVDSTLLVCGSSCSAAFFNFLPRIFSRMVFAHTTGNLDKSLLEAFSPGYVLMETTARFAIRPPTSDFSVASSIREKMLSLDAAALAEIERKRVVRPMGKQDESDTESQRQDTNQHQAKKEEDWQPWEALYQTLRAEALATMNTAEREAP</sequence>
<dbReference type="InterPro" id="IPR031811">
    <property type="entry name" value="ALGX/ALGJ_SGNH-like"/>
</dbReference>
<comment type="subcellular location">
    <subcellularLocation>
        <location evidence="1">Membrane</location>
        <topology evidence="1">Single-pass membrane protein</topology>
    </subcellularLocation>
    <subcellularLocation>
        <location evidence="2">Periplasm</location>
    </subcellularLocation>
</comment>
<gene>
    <name evidence="12" type="ORF">ABV408_11220</name>
</gene>
<reference evidence="12" key="1">
    <citation type="submission" date="2024-06" db="EMBL/GenBank/DDBJ databases">
        <title>Complete genome of Salinicola endophyticus HNIBRBA4755.</title>
        <authorList>
            <person name="Shin S.Y."/>
            <person name="Kang H."/>
            <person name="Song J."/>
        </authorList>
    </citation>
    <scope>NUCLEOTIDE SEQUENCE</scope>
    <source>
        <strain evidence="12">HNIBRBA4755</strain>
    </source>
</reference>
<keyword evidence="6" id="KW-0732">Signal</keyword>
<dbReference type="Pfam" id="PF13704">
    <property type="entry name" value="Glyco_tranf_2_4"/>
    <property type="match status" value="1"/>
</dbReference>
<evidence type="ECO:0000256" key="4">
    <source>
        <dbReference type="ARBA" id="ARBA00022679"/>
    </source>
</evidence>
<evidence type="ECO:0000256" key="10">
    <source>
        <dbReference type="SAM" id="MobiDB-lite"/>
    </source>
</evidence>
<keyword evidence="5" id="KW-0812">Transmembrane</keyword>
<feature type="compositionally biased region" description="Basic and acidic residues" evidence="10">
    <location>
        <begin position="738"/>
        <end position="749"/>
    </location>
</feature>
<keyword evidence="7" id="KW-0574">Periplasm</keyword>
<dbReference type="GO" id="GO:0016757">
    <property type="term" value="F:glycosyltransferase activity"/>
    <property type="evidence" value="ECO:0007669"/>
    <property type="project" value="TreeGrafter"/>
</dbReference>
<evidence type="ECO:0000256" key="2">
    <source>
        <dbReference type="ARBA" id="ARBA00004418"/>
    </source>
</evidence>
<dbReference type="PANTHER" id="PTHR21461:SF69">
    <property type="entry name" value="GLYCOSYLTRANSFERASE FAMILY 92 PROTEIN"/>
    <property type="match status" value="1"/>
</dbReference>
<proteinExistence type="predicted"/>
<evidence type="ECO:0000256" key="9">
    <source>
        <dbReference type="ARBA" id="ARBA00022989"/>
    </source>
</evidence>
<dbReference type="RefSeq" id="WP_353979038.1">
    <property type="nucleotide sequence ID" value="NZ_CP159578.1"/>
</dbReference>
<dbReference type="GO" id="GO:0005737">
    <property type="term" value="C:cytoplasm"/>
    <property type="evidence" value="ECO:0007669"/>
    <property type="project" value="TreeGrafter"/>
</dbReference>
<evidence type="ECO:0000256" key="6">
    <source>
        <dbReference type="ARBA" id="ARBA00022729"/>
    </source>
</evidence>
<name>A0AB74U0V5_9GAMM</name>
<evidence type="ECO:0000256" key="5">
    <source>
        <dbReference type="ARBA" id="ARBA00022692"/>
    </source>
</evidence>
<dbReference type="Pfam" id="PF16822">
    <property type="entry name" value="ALGX"/>
    <property type="match status" value="1"/>
</dbReference>
<evidence type="ECO:0000256" key="8">
    <source>
        <dbReference type="ARBA" id="ARBA00022841"/>
    </source>
</evidence>
<evidence type="ECO:0000256" key="1">
    <source>
        <dbReference type="ARBA" id="ARBA00004167"/>
    </source>
</evidence>
<dbReference type="GO" id="GO:0042597">
    <property type="term" value="C:periplasmic space"/>
    <property type="evidence" value="ECO:0007669"/>
    <property type="project" value="UniProtKB-SubCell"/>
</dbReference>
<dbReference type="GO" id="GO:0042121">
    <property type="term" value="P:alginic acid biosynthetic process"/>
    <property type="evidence" value="ECO:0007669"/>
    <property type="project" value="UniProtKB-KW"/>
</dbReference>
<dbReference type="InterPro" id="IPR029044">
    <property type="entry name" value="Nucleotide-diphossugar_trans"/>
</dbReference>
<evidence type="ECO:0000256" key="7">
    <source>
        <dbReference type="ARBA" id="ARBA00022764"/>
    </source>
</evidence>